<dbReference type="RefSeq" id="WP_338602368.1">
    <property type="nucleotide sequence ID" value="NZ_CP146016.1"/>
</dbReference>
<dbReference type="SUPFAM" id="SSF102588">
    <property type="entry name" value="LmbE-like"/>
    <property type="match status" value="1"/>
</dbReference>
<dbReference type="PANTHER" id="PTHR12993">
    <property type="entry name" value="N-ACETYLGLUCOSAMINYL-PHOSPHATIDYLINOSITOL DE-N-ACETYLASE-RELATED"/>
    <property type="match status" value="1"/>
</dbReference>
<proteinExistence type="predicted"/>
<dbReference type="EMBL" id="CP146016">
    <property type="protein sequence ID" value="WWQ60888.1"/>
    <property type="molecule type" value="Genomic_DNA"/>
</dbReference>
<organism evidence="1 2">
    <name type="scientific">Sulfolobus tengchongensis</name>
    <dbReference type="NCBI Taxonomy" id="207809"/>
    <lineage>
        <taxon>Archaea</taxon>
        <taxon>Thermoproteota</taxon>
        <taxon>Thermoprotei</taxon>
        <taxon>Sulfolobales</taxon>
        <taxon>Sulfolobaceae</taxon>
        <taxon>Sulfolobus</taxon>
    </lineage>
</organism>
<sequence>MKVLVISPHPDDETLCCGGTIINLKKKGYEVRIIIVTDGRYGAPKDELKGTKELIEIRRKEALRAVKKLGVDDIIFLDFEDSKVNEKNTEIENSIRAILRDYKPDITFSPIPLDNHPDHAGLGKIMLKLAPSSYFYLIWMPEKLRLEGWDEIKFDIREYRQLKIEAIMEYKSQLGGFSEEFLKRLTGEYEIFYKRII</sequence>
<reference evidence="1 2" key="1">
    <citation type="submission" date="2024-02" db="EMBL/GenBank/DDBJ databases">
        <title>STSV induces naive adaptation in Sulfolobus.</title>
        <authorList>
            <person name="Xiang X."/>
            <person name="Song M."/>
        </authorList>
    </citation>
    <scope>NUCLEOTIDE SEQUENCE [LARGE SCALE GENOMIC DNA]</scope>
    <source>
        <strain evidence="1 2">RT2</strain>
    </source>
</reference>
<dbReference type="Pfam" id="PF02585">
    <property type="entry name" value="PIG-L"/>
    <property type="match status" value="1"/>
</dbReference>
<dbReference type="InterPro" id="IPR024078">
    <property type="entry name" value="LmbE-like_dom_sf"/>
</dbReference>
<dbReference type="EC" id="3.5.1.-" evidence="1"/>
<protein>
    <submittedName>
        <fullName evidence="1">PIG-L family deacetylase</fullName>
        <ecNumber evidence="1">3.5.1.-</ecNumber>
    </submittedName>
</protein>
<dbReference type="PANTHER" id="PTHR12993:SF11">
    <property type="entry name" value="N-ACETYLGLUCOSAMINYL-PHOSPHATIDYLINOSITOL DE-N-ACETYLASE"/>
    <property type="match status" value="1"/>
</dbReference>
<accession>A0AAX4L3V0</accession>
<dbReference type="Proteomes" id="UP001432202">
    <property type="component" value="Chromosome"/>
</dbReference>
<keyword evidence="2" id="KW-1185">Reference proteome</keyword>
<dbReference type="AlphaFoldDB" id="A0AAX4L3V0"/>
<keyword evidence="1" id="KW-0378">Hydrolase</keyword>
<dbReference type="GO" id="GO:0016811">
    <property type="term" value="F:hydrolase activity, acting on carbon-nitrogen (but not peptide) bonds, in linear amides"/>
    <property type="evidence" value="ECO:0007669"/>
    <property type="project" value="TreeGrafter"/>
</dbReference>
<gene>
    <name evidence="1" type="ORF">V6M85_02070</name>
</gene>
<dbReference type="Gene3D" id="3.40.50.10320">
    <property type="entry name" value="LmbE-like"/>
    <property type="match status" value="1"/>
</dbReference>
<dbReference type="InterPro" id="IPR003737">
    <property type="entry name" value="GlcNAc_PI_deacetylase-related"/>
</dbReference>
<dbReference type="GeneID" id="89335517"/>
<evidence type="ECO:0000313" key="2">
    <source>
        <dbReference type="Proteomes" id="UP001432202"/>
    </source>
</evidence>
<name>A0AAX4L3V0_9CREN</name>
<evidence type="ECO:0000313" key="1">
    <source>
        <dbReference type="EMBL" id="WWQ60888.1"/>
    </source>
</evidence>